<keyword evidence="1" id="KW-0812">Transmembrane</keyword>
<feature type="signal peptide" evidence="2">
    <location>
        <begin position="1"/>
        <end position="23"/>
    </location>
</feature>
<dbReference type="EMBL" id="JABEYC010000153">
    <property type="protein sequence ID" value="KAF4981713.1"/>
    <property type="molecule type" value="Genomic_DNA"/>
</dbReference>
<sequence length="238" mass="25272">MLLSNQSNAVILALLVIFSGCHGASHPTTCVGDISEFPGCDNVDSIIKKCSDLSKEETIDCFCTQELLNAYVECKGEFRQCGLGSSFDSSFDEEIANWQNACSSYISDDITTPSVSGPTRTLDQDTCQTIAENCAQRSQAITSCESSYAKSADVTICRCQSSIVSLASVWLADDSSTKGPITATAESSMDPEIDTALIFGPTSTATSTTTNGTSLRLKSMGWGAFMMIASTIIYISLG</sequence>
<accession>A0A8H4UQM5</accession>
<evidence type="ECO:0000313" key="4">
    <source>
        <dbReference type="Proteomes" id="UP000635477"/>
    </source>
</evidence>
<keyword evidence="4" id="KW-1185">Reference proteome</keyword>
<name>A0A8H4UQM5_9HYPO</name>
<evidence type="ECO:0000313" key="3">
    <source>
        <dbReference type="EMBL" id="KAF4981713.1"/>
    </source>
</evidence>
<reference evidence="3" key="1">
    <citation type="journal article" date="2020" name="BMC Genomics">
        <title>Correction to: Identification and distribution of gene clusters required for synthesis of sphingolipid metabolism inhibitors in diverse species of the filamentous fungus Fusarium.</title>
        <authorList>
            <person name="Kim H.S."/>
            <person name="Lohmar J.M."/>
            <person name="Busman M."/>
            <person name="Brown D.W."/>
            <person name="Naumann T.A."/>
            <person name="Divon H.H."/>
            <person name="Lysoe E."/>
            <person name="Uhlig S."/>
            <person name="Proctor R.H."/>
        </authorList>
    </citation>
    <scope>NUCLEOTIDE SEQUENCE</scope>
    <source>
        <strain evidence="3">NRRL 22465</strain>
    </source>
</reference>
<keyword evidence="1" id="KW-1133">Transmembrane helix</keyword>
<evidence type="ECO:0000256" key="1">
    <source>
        <dbReference type="SAM" id="Phobius"/>
    </source>
</evidence>
<evidence type="ECO:0008006" key="5">
    <source>
        <dbReference type="Google" id="ProtNLM"/>
    </source>
</evidence>
<feature type="transmembrane region" description="Helical" evidence="1">
    <location>
        <begin position="219"/>
        <end position="237"/>
    </location>
</feature>
<proteinExistence type="predicted"/>
<comment type="caution">
    <text evidence="3">The sequence shown here is derived from an EMBL/GenBank/DDBJ whole genome shotgun (WGS) entry which is preliminary data.</text>
</comment>
<organism evidence="3 4">
    <name type="scientific">Fusarium zealandicum</name>
    <dbReference type="NCBI Taxonomy" id="1053134"/>
    <lineage>
        <taxon>Eukaryota</taxon>
        <taxon>Fungi</taxon>
        <taxon>Dikarya</taxon>
        <taxon>Ascomycota</taxon>
        <taxon>Pezizomycotina</taxon>
        <taxon>Sordariomycetes</taxon>
        <taxon>Hypocreomycetidae</taxon>
        <taxon>Hypocreales</taxon>
        <taxon>Nectriaceae</taxon>
        <taxon>Fusarium</taxon>
        <taxon>Fusarium staphyleae species complex</taxon>
    </lineage>
</organism>
<evidence type="ECO:0000256" key="2">
    <source>
        <dbReference type="SAM" id="SignalP"/>
    </source>
</evidence>
<dbReference type="Proteomes" id="UP000635477">
    <property type="component" value="Unassembled WGS sequence"/>
</dbReference>
<dbReference type="AlphaFoldDB" id="A0A8H4UQM5"/>
<keyword evidence="2" id="KW-0732">Signal</keyword>
<reference evidence="3" key="2">
    <citation type="submission" date="2020-05" db="EMBL/GenBank/DDBJ databases">
        <authorList>
            <person name="Kim H.-S."/>
            <person name="Proctor R.H."/>
            <person name="Brown D.W."/>
        </authorList>
    </citation>
    <scope>NUCLEOTIDE SEQUENCE</scope>
    <source>
        <strain evidence="3">NRRL 22465</strain>
    </source>
</reference>
<keyword evidence="1" id="KW-0472">Membrane</keyword>
<gene>
    <name evidence="3" type="ORF">FZEAL_2515</name>
</gene>
<protein>
    <recommendedName>
        <fullName evidence="5">Extracellular membrane protein CFEM domain-containing protein</fullName>
    </recommendedName>
</protein>
<feature type="chain" id="PRO_5034307992" description="Extracellular membrane protein CFEM domain-containing protein" evidence="2">
    <location>
        <begin position="24"/>
        <end position="238"/>
    </location>
</feature>
<dbReference type="OrthoDB" id="5398531at2759"/>